<evidence type="ECO:0000256" key="7">
    <source>
        <dbReference type="SAM" id="Phobius"/>
    </source>
</evidence>
<feature type="transmembrane region" description="Helical" evidence="7">
    <location>
        <begin position="80"/>
        <end position="103"/>
    </location>
</feature>
<gene>
    <name evidence="8" type="ORF">WJX81_001676</name>
</gene>
<dbReference type="AlphaFoldDB" id="A0AAW1RE01"/>
<dbReference type="PANTHER" id="PTHR31632:SF2">
    <property type="entry name" value="PLASMA MEMBRANE IRON PERMEASE"/>
    <property type="match status" value="1"/>
</dbReference>
<feature type="transmembrane region" description="Helical" evidence="7">
    <location>
        <begin position="163"/>
        <end position="185"/>
    </location>
</feature>
<feature type="transmembrane region" description="Helical" evidence="7">
    <location>
        <begin position="6"/>
        <end position="31"/>
    </location>
</feature>
<dbReference type="Proteomes" id="UP001445335">
    <property type="component" value="Unassembled WGS sequence"/>
</dbReference>
<keyword evidence="5 7" id="KW-0472">Membrane</keyword>
<accession>A0AAW1RE01</accession>
<comment type="similarity">
    <text evidence="2">Belongs to the oxidase-dependent Fe transporter (OFeT) (TC 9.A.10.1) family.</text>
</comment>
<keyword evidence="9" id="KW-1185">Reference proteome</keyword>
<comment type="subcellular location">
    <subcellularLocation>
        <location evidence="1">Membrane</location>
        <topology evidence="1">Multi-pass membrane protein</topology>
    </subcellularLocation>
</comment>
<evidence type="ECO:0000313" key="8">
    <source>
        <dbReference type="EMBL" id="KAK9831850.1"/>
    </source>
</evidence>
<feature type="transmembrane region" description="Helical" evidence="7">
    <location>
        <begin position="305"/>
        <end position="324"/>
    </location>
</feature>
<evidence type="ECO:0000256" key="1">
    <source>
        <dbReference type="ARBA" id="ARBA00004141"/>
    </source>
</evidence>
<evidence type="ECO:0000256" key="5">
    <source>
        <dbReference type="ARBA" id="ARBA00023136"/>
    </source>
</evidence>
<evidence type="ECO:0000256" key="4">
    <source>
        <dbReference type="ARBA" id="ARBA00022989"/>
    </source>
</evidence>
<dbReference type="Pfam" id="PF03239">
    <property type="entry name" value="FTR1"/>
    <property type="match status" value="1"/>
</dbReference>
<keyword evidence="4 7" id="KW-1133">Transmembrane helix</keyword>
<keyword evidence="3 7" id="KW-0812">Transmembrane</keyword>
<dbReference type="EMBL" id="JALJOU010000044">
    <property type="protein sequence ID" value="KAK9831850.1"/>
    <property type="molecule type" value="Genomic_DNA"/>
</dbReference>
<proteinExistence type="inferred from homology"/>
<reference evidence="8 9" key="1">
    <citation type="journal article" date="2024" name="Nat. Commun.">
        <title>Phylogenomics reveals the evolutionary origins of lichenization in chlorophyte algae.</title>
        <authorList>
            <person name="Puginier C."/>
            <person name="Libourel C."/>
            <person name="Otte J."/>
            <person name="Skaloud P."/>
            <person name="Haon M."/>
            <person name="Grisel S."/>
            <person name="Petersen M."/>
            <person name="Berrin J.G."/>
            <person name="Delaux P.M."/>
            <person name="Dal Grande F."/>
            <person name="Keller J."/>
        </authorList>
    </citation>
    <scope>NUCLEOTIDE SEQUENCE [LARGE SCALE GENOMIC DNA]</scope>
    <source>
        <strain evidence="8 9">SAG 245.80</strain>
    </source>
</reference>
<comment type="caution">
    <text evidence="8">The sequence shown here is derived from an EMBL/GenBank/DDBJ whole genome shotgun (WGS) entry which is preliminary data.</text>
</comment>
<feature type="transmembrane region" description="Helical" evidence="7">
    <location>
        <begin position="197"/>
        <end position="218"/>
    </location>
</feature>
<feature type="transmembrane region" description="Helical" evidence="7">
    <location>
        <begin position="225"/>
        <end position="248"/>
    </location>
</feature>
<organism evidence="8 9">
    <name type="scientific">Elliptochloris bilobata</name>
    <dbReference type="NCBI Taxonomy" id="381761"/>
    <lineage>
        <taxon>Eukaryota</taxon>
        <taxon>Viridiplantae</taxon>
        <taxon>Chlorophyta</taxon>
        <taxon>core chlorophytes</taxon>
        <taxon>Trebouxiophyceae</taxon>
        <taxon>Trebouxiophyceae incertae sedis</taxon>
        <taxon>Elliptochloris clade</taxon>
        <taxon>Elliptochloris</taxon>
    </lineage>
</organism>
<evidence type="ECO:0000256" key="2">
    <source>
        <dbReference type="ARBA" id="ARBA00008333"/>
    </source>
</evidence>
<dbReference type="InterPro" id="IPR004923">
    <property type="entry name" value="FTR1/Fip1/EfeU"/>
</dbReference>
<dbReference type="GO" id="GO:0033573">
    <property type="term" value="C:high-affinity iron permease complex"/>
    <property type="evidence" value="ECO:0007669"/>
    <property type="project" value="InterPro"/>
</dbReference>
<evidence type="ECO:0000313" key="9">
    <source>
        <dbReference type="Proteomes" id="UP001445335"/>
    </source>
</evidence>
<protein>
    <submittedName>
        <fullName evidence="8">Uncharacterized protein</fullName>
    </submittedName>
</protein>
<dbReference type="GO" id="GO:0015093">
    <property type="term" value="F:ferrous iron transmembrane transporter activity"/>
    <property type="evidence" value="ECO:0007669"/>
    <property type="project" value="TreeGrafter"/>
</dbReference>
<feature type="region of interest" description="Disordered" evidence="6">
    <location>
        <begin position="392"/>
        <end position="415"/>
    </location>
</feature>
<evidence type="ECO:0000256" key="3">
    <source>
        <dbReference type="ARBA" id="ARBA00022692"/>
    </source>
</evidence>
<evidence type="ECO:0000256" key="6">
    <source>
        <dbReference type="SAM" id="MobiDB-lite"/>
    </source>
</evidence>
<dbReference type="PANTHER" id="PTHR31632">
    <property type="entry name" value="IRON TRANSPORTER FTH1"/>
    <property type="match status" value="1"/>
</dbReference>
<feature type="transmembrane region" description="Helical" evidence="7">
    <location>
        <begin position="43"/>
        <end position="68"/>
    </location>
</feature>
<sequence length="415" mass="45332">MADIFSVVAMFIMFREALEASVVIAIMLQMCQRLGLIRCKRQVWYGALSGIVISVVLGVCFIIIFYVAKQTLFQGTGKAIFFGYVSLLAALLITLLAFAMLRFMNYEKKWERKLTAAAQKSALEEEKRAAAAAAEQGGHTHMLTTHAPVAASPASIDASRTTAWAVFLLAFSSVFREGVESVIFLAGVSGASAPTAIPLSAVVGVIVGCLVGVILYYSGKQIKDLAWFFVASCIFLFFIAAGLVARAMQAWQDIGWFGVRYPVYDAPWWNVPAWDTSGCCSSNISENKFFGLMNALFGYSDSPTFVSLFAYFGFWALVVLDVIVKWRRGMLLDAMAKTRRREAREAARAARKQGATTKLADMDGDGLIKTAPNVPRTCDSNEAMREQMKLGDLSKGENGNGVHAHDPESQANGKH</sequence>
<name>A0AAW1RE01_9CHLO</name>